<comment type="caution">
    <text evidence="1">The sequence shown here is derived from an EMBL/GenBank/DDBJ whole genome shotgun (WGS) entry which is preliminary data.</text>
</comment>
<dbReference type="EMBL" id="SWBO01000004">
    <property type="protein sequence ID" value="TKC01312.1"/>
    <property type="molecule type" value="Genomic_DNA"/>
</dbReference>
<evidence type="ECO:0000313" key="1">
    <source>
        <dbReference type="EMBL" id="TKC01312.1"/>
    </source>
</evidence>
<sequence>MDNKNSILLINPTFEPSTSTNCSLLVKIGLKSFSYAIIDRETNKVNAVYDEQECGDGAKKLADRLKTDPYLTLAYQDVKIAINTPNSITIPIELYSEENIGANAQYFPEHHSNNIYVDAQQHFNFRTIFSLPKNTDDALNFTAAKRFHENAGLLNQAEQLNSASLILDFTVGNVNLIYLNDNRVIFQQSYEIADVEEFNYYLLLMINQLKVERSTMVYICGIIHENDHQYNCLLKYFNAIEFLTISNDLDQDILDDMPAHYYSSLLALSKCV</sequence>
<dbReference type="AlphaFoldDB" id="A0A4U1C5U2"/>
<proteinExistence type="predicted"/>
<organism evidence="1 2">
    <name type="scientific">Pedobacter cryotolerans</name>
    <dbReference type="NCBI Taxonomy" id="2571270"/>
    <lineage>
        <taxon>Bacteria</taxon>
        <taxon>Pseudomonadati</taxon>
        <taxon>Bacteroidota</taxon>
        <taxon>Sphingobacteriia</taxon>
        <taxon>Sphingobacteriales</taxon>
        <taxon>Sphingobacteriaceae</taxon>
        <taxon>Pedobacter</taxon>
    </lineage>
</organism>
<dbReference type="Gene3D" id="3.30.420.250">
    <property type="match status" value="1"/>
</dbReference>
<dbReference type="RefSeq" id="WP_136876579.1">
    <property type="nucleotide sequence ID" value="NZ_SWBO01000004.1"/>
</dbReference>
<dbReference type="InterPro" id="IPR024213">
    <property type="entry name" value="DUF3822"/>
</dbReference>
<dbReference type="Proteomes" id="UP000310477">
    <property type="component" value="Unassembled WGS sequence"/>
</dbReference>
<dbReference type="Pfam" id="PF12864">
    <property type="entry name" value="DUF3822"/>
    <property type="match status" value="1"/>
</dbReference>
<dbReference type="CDD" id="cd24013">
    <property type="entry name" value="ASKHA_ATPase_BT3980-like"/>
    <property type="match status" value="1"/>
</dbReference>
<keyword evidence="2" id="KW-1185">Reference proteome</keyword>
<reference evidence="1 2" key="1">
    <citation type="submission" date="2019-04" db="EMBL/GenBank/DDBJ databases">
        <title>Pedobacter sp. AR-2-6 sp. nov., isolated from Arctic soil.</title>
        <authorList>
            <person name="Dahal R.H."/>
            <person name="Kim D.-U."/>
        </authorList>
    </citation>
    <scope>NUCLEOTIDE SEQUENCE [LARGE SCALE GENOMIC DNA]</scope>
    <source>
        <strain evidence="1 2">AR-2-6</strain>
    </source>
</reference>
<dbReference type="Gene3D" id="3.30.420.260">
    <property type="match status" value="1"/>
</dbReference>
<gene>
    <name evidence="1" type="ORF">FA045_08725</name>
</gene>
<dbReference type="OrthoDB" id="765136at2"/>
<protein>
    <submittedName>
        <fullName evidence="1">DUF3822 family protein</fullName>
    </submittedName>
</protein>
<name>A0A4U1C5U2_9SPHI</name>
<evidence type="ECO:0000313" key="2">
    <source>
        <dbReference type="Proteomes" id="UP000310477"/>
    </source>
</evidence>
<accession>A0A4U1C5U2</accession>